<comment type="subcellular location">
    <subcellularLocation>
        <location evidence="1">Endomembrane system</location>
        <topology evidence="1">Multi-pass membrane protein</topology>
    </subcellularLocation>
</comment>
<keyword evidence="9" id="KW-1185">Reference proteome</keyword>
<evidence type="ECO:0000256" key="1">
    <source>
        <dbReference type="ARBA" id="ARBA00004127"/>
    </source>
</evidence>
<comment type="caution">
    <text evidence="8">The sequence shown here is derived from an EMBL/GenBank/DDBJ whole genome shotgun (WGS) entry which is preliminary data.</text>
</comment>
<feature type="transmembrane region" description="Helical" evidence="6">
    <location>
        <begin position="132"/>
        <end position="153"/>
    </location>
</feature>
<evidence type="ECO:0000256" key="5">
    <source>
        <dbReference type="SAM" id="MobiDB-lite"/>
    </source>
</evidence>
<dbReference type="Proteomes" id="UP001162880">
    <property type="component" value="Unassembled WGS sequence"/>
</dbReference>
<protein>
    <submittedName>
        <fullName evidence="8">DUF202 domain-containing protein</fullName>
    </submittedName>
</protein>
<name>A0ABT0B0D7_9SPHN</name>
<feature type="region of interest" description="Disordered" evidence="5">
    <location>
        <begin position="1"/>
        <end position="29"/>
    </location>
</feature>
<evidence type="ECO:0000313" key="8">
    <source>
        <dbReference type="EMBL" id="MCJ2178380.1"/>
    </source>
</evidence>
<organism evidence="8 9">
    <name type="scientific">Novosphingobium album</name>
    <name type="common">ex Hu et al. 2023</name>
    <dbReference type="NCBI Taxonomy" id="2930093"/>
    <lineage>
        <taxon>Bacteria</taxon>
        <taxon>Pseudomonadati</taxon>
        <taxon>Pseudomonadota</taxon>
        <taxon>Alphaproteobacteria</taxon>
        <taxon>Sphingomonadales</taxon>
        <taxon>Sphingomonadaceae</taxon>
        <taxon>Novosphingobium</taxon>
    </lineage>
</organism>
<feature type="transmembrane region" description="Helical" evidence="6">
    <location>
        <begin position="182"/>
        <end position="205"/>
    </location>
</feature>
<dbReference type="RefSeq" id="WP_243992382.1">
    <property type="nucleotide sequence ID" value="NZ_JALHLE010000008.1"/>
</dbReference>
<dbReference type="InterPro" id="IPR003807">
    <property type="entry name" value="DUF202"/>
</dbReference>
<evidence type="ECO:0000256" key="2">
    <source>
        <dbReference type="ARBA" id="ARBA00022692"/>
    </source>
</evidence>
<evidence type="ECO:0000259" key="7">
    <source>
        <dbReference type="Pfam" id="PF02656"/>
    </source>
</evidence>
<evidence type="ECO:0000256" key="6">
    <source>
        <dbReference type="SAM" id="Phobius"/>
    </source>
</evidence>
<evidence type="ECO:0000313" key="9">
    <source>
        <dbReference type="Proteomes" id="UP001162880"/>
    </source>
</evidence>
<evidence type="ECO:0000256" key="3">
    <source>
        <dbReference type="ARBA" id="ARBA00022989"/>
    </source>
</evidence>
<gene>
    <name evidence="8" type="ORF">MTR64_07375</name>
</gene>
<keyword evidence="2 6" id="KW-0812">Transmembrane</keyword>
<evidence type="ECO:0000256" key="4">
    <source>
        <dbReference type="ARBA" id="ARBA00023136"/>
    </source>
</evidence>
<reference evidence="8" key="1">
    <citation type="submission" date="2022-03" db="EMBL/GenBank/DDBJ databases">
        <title>Identification of a novel bacterium isolated from mangrove sediments.</title>
        <authorList>
            <person name="Pan X."/>
        </authorList>
    </citation>
    <scope>NUCLEOTIDE SEQUENCE</scope>
    <source>
        <strain evidence="8">B2580</strain>
    </source>
</reference>
<dbReference type="EMBL" id="JALHLE010000008">
    <property type="protein sequence ID" value="MCJ2178380.1"/>
    <property type="molecule type" value="Genomic_DNA"/>
</dbReference>
<accession>A0ABT0B0D7</accession>
<proteinExistence type="predicted"/>
<keyword evidence="3 6" id="KW-1133">Transmembrane helix</keyword>
<feature type="domain" description="DUF202" evidence="7">
    <location>
        <begin position="85"/>
        <end position="155"/>
    </location>
</feature>
<dbReference type="Pfam" id="PF02656">
    <property type="entry name" value="DUF202"/>
    <property type="match status" value="1"/>
</dbReference>
<keyword evidence="4 6" id="KW-0472">Membrane</keyword>
<sequence length="209" mass="22903">MTGQSPAESFARPARSEPEDVPELPTIGADEAAEASTIYSRFRTGLSRRRTSLSEHRTDLSEFRTDLSGTRTELGMRRTGMALQRTRMAADRTLMAEIRTSLSMIGFGFTLYETFRRLSAAVAIADSHAPRNFGLSLIVLGLLILTGGIWRHVQFANELRARRKELVADTLIHGDSAYPISVSLLVAMGLFVVGVLAVLTVAFGLSPFE</sequence>